<organism evidence="1 2">
    <name type="scientific">Colletotrichum zoysiae</name>
    <dbReference type="NCBI Taxonomy" id="1216348"/>
    <lineage>
        <taxon>Eukaryota</taxon>
        <taxon>Fungi</taxon>
        <taxon>Dikarya</taxon>
        <taxon>Ascomycota</taxon>
        <taxon>Pezizomycotina</taxon>
        <taxon>Sordariomycetes</taxon>
        <taxon>Hypocreomycetidae</taxon>
        <taxon>Glomerellales</taxon>
        <taxon>Glomerellaceae</taxon>
        <taxon>Colletotrichum</taxon>
        <taxon>Colletotrichum graminicola species complex</taxon>
    </lineage>
</organism>
<dbReference type="Proteomes" id="UP001232148">
    <property type="component" value="Unassembled WGS sequence"/>
</dbReference>
<evidence type="ECO:0000313" key="2">
    <source>
        <dbReference type="Proteomes" id="UP001232148"/>
    </source>
</evidence>
<dbReference type="EMBL" id="MU843018">
    <property type="protein sequence ID" value="KAK2022966.1"/>
    <property type="molecule type" value="Genomic_DNA"/>
</dbReference>
<comment type="caution">
    <text evidence="1">The sequence shown here is derived from an EMBL/GenBank/DDBJ whole genome shotgun (WGS) entry which is preliminary data.</text>
</comment>
<name>A0AAD9H5R0_9PEZI</name>
<sequence>MFLAFLALDLRWPGHASGLAFRLLRTERRTRSPPLGCEPKKRRRRSCADAVGLDLDQSSSDWSAPSTSTCT</sequence>
<gene>
    <name evidence="1" type="ORF">LX32DRAFT_645041</name>
</gene>
<accession>A0AAD9H5R0</accession>
<dbReference type="AlphaFoldDB" id="A0AAD9H5R0"/>
<proteinExistence type="predicted"/>
<reference evidence="1" key="1">
    <citation type="submission" date="2021-06" db="EMBL/GenBank/DDBJ databases">
        <title>Comparative genomics, transcriptomics and evolutionary studies reveal genomic signatures of adaptation to plant cell wall in hemibiotrophic fungi.</title>
        <authorList>
            <consortium name="DOE Joint Genome Institute"/>
            <person name="Baroncelli R."/>
            <person name="Diaz J.F."/>
            <person name="Benocci T."/>
            <person name="Peng M."/>
            <person name="Battaglia E."/>
            <person name="Haridas S."/>
            <person name="Andreopoulos W."/>
            <person name="Labutti K."/>
            <person name="Pangilinan J."/>
            <person name="Floch G.L."/>
            <person name="Makela M.R."/>
            <person name="Henrissat B."/>
            <person name="Grigoriev I.V."/>
            <person name="Crouch J.A."/>
            <person name="De Vries R.P."/>
            <person name="Sukno S.A."/>
            <person name="Thon M.R."/>
        </authorList>
    </citation>
    <scope>NUCLEOTIDE SEQUENCE</scope>
    <source>
        <strain evidence="1">MAFF235873</strain>
    </source>
</reference>
<evidence type="ECO:0000313" key="1">
    <source>
        <dbReference type="EMBL" id="KAK2022966.1"/>
    </source>
</evidence>
<keyword evidence="2" id="KW-1185">Reference proteome</keyword>
<protein>
    <submittedName>
        <fullName evidence="1">Uncharacterized protein</fullName>
    </submittedName>
</protein>